<dbReference type="InterPro" id="IPR015353">
    <property type="entry name" value="Rubisco_LSMT_subst-bd"/>
</dbReference>
<dbReference type="GO" id="GO:0005739">
    <property type="term" value="C:mitochondrion"/>
    <property type="evidence" value="ECO:0007669"/>
    <property type="project" value="TreeGrafter"/>
</dbReference>
<feature type="compositionally biased region" description="Basic and acidic residues" evidence="7">
    <location>
        <begin position="26"/>
        <end position="41"/>
    </location>
</feature>
<evidence type="ECO:0000313" key="10">
    <source>
        <dbReference type="Proteomes" id="UP000240493"/>
    </source>
</evidence>
<dbReference type="GO" id="GO:0004519">
    <property type="term" value="F:endonuclease activity"/>
    <property type="evidence" value="ECO:0007669"/>
    <property type="project" value="UniProtKB-KW"/>
</dbReference>
<evidence type="ECO:0000256" key="6">
    <source>
        <dbReference type="ARBA" id="ARBA00023204"/>
    </source>
</evidence>
<keyword evidence="5" id="KW-0378">Hydrolase</keyword>
<dbReference type="GO" id="GO:0006289">
    <property type="term" value="P:nucleotide-excision repair"/>
    <property type="evidence" value="ECO:0007669"/>
    <property type="project" value="InterPro"/>
</dbReference>
<evidence type="ECO:0000256" key="3">
    <source>
        <dbReference type="ARBA" id="ARBA00022763"/>
    </source>
</evidence>
<keyword evidence="6" id="KW-0234">DNA repair</keyword>
<dbReference type="GO" id="GO:0043504">
    <property type="term" value="P:mitochondrial DNA repair"/>
    <property type="evidence" value="ECO:0007669"/>
    <property type="project" value="TreeGrafter"/>
</dbReference>
<dbReference type="PANTHER" id="PTHR31290:SF5">
    <property type="entry name" value="UV-DAMAGE ENDONUCLEASE"/>
    <property type="match status" value="1"/>
</dbReference>
<dbReference type="InterPro" id="IPR046341">
    <property type="entry name" value="SET_dom_sf"/>
</dbReference>
<dbReference type="OrthoDB" id="541883at2759"/>
<dbReference type="CDD" id="cd19178">
    <property type="entry name" value="SET_SETD6"/>
    <property type="match status" value="1"/>
</dbReference>
<dbReference type="AlphaFoldDB" id="A0A2T3ZC62"/>
<dbReference type="Proteomes" id="UP000240493">
    <property type="component" value="Unassembled WGS sequence"/>
</dbReference>
<keyword evidence="4" id="KW-0228">DNA excision</keyword>
<evidence type="ECO:0000259" key="8">
    <source>
        <dbReference type="PROSITE" id="PS50280"/>
    </source>
</evidence>
<evidence type="ECO:0000256" key="4">
    <source>
        <dbReference type="ARBA" id="ARBA00022769"/>
    </source>
</evidence>
<dbReference type="NCBIfam" id="TIGR00629">
    <property type="entry name" value="uvde"/>
    <property type="match status" value="1"/>
</dbReference>
<protein>
    <recommendedName>
        <fullName evidence="8">SET domain-containing protein</fullName>
    </recommendedName>
</protein>
<dbReference type="Gene3D" id="3.20.20.150">
    <property type="entry name" value="Divalent-metal-dependent TIM barrel enzymes"/>
    <property type="match status" value="1"/>
</dbReference>
<evidence type="ECO:0000256" key="7">
    <source>
        <dbReference type="SAM" id="MobiDB-lite"/>
    </source>
</evidence>
<feature type="domain" description="SET" evidence="8">
    <location>
        <begin position="512"/>
        <end position="757"/>
    </location>
</feature>
<dbReference type="GO" id="GO:0016279">
    <property type="term" value="F:protein-lysine N-methyltransferase activity"/>
    <property type="evidence" value="ECO:0007669"/>
    <property type="project" value="InterPro"/>
</dbReference>
<keyword evidence="1" id="KW-0540">Nuclease</keyword>
<dbReference type="GO" id="GO:0009411">
    <property type="term" value="P:response to UV"/>
    <property type="evidence" value="ECO:0007669"/>
    <property type="project" value="InterPro"/>
</dbReference>
<feature type="compositionally biased region" description="Basic and acidic residues" evidence="7">
    <location>
        <begin position="152"/>
        <end position="165"/>
    </location>
</feature>
<evidence type="ECO:0000256" key="5">
    <source>
        <dbReference type="ARBA" id="ARBA00022801"/>
    </source>
</evidence>
<dbReference type="Pfam" id="PF09273">
    <property type="entry name" value="Rubis-subs-bind"/>
    <property type="match status" value="1"/>
</dbReference>
<feature type="region of interest" description="Disordered" evidence="7">
    <location>
        <begin position="18"/>
        <end position="100"/>
    </location>
</feature>
<gene>
    <name evidence="9" type="ORF">M441DRAFT_67930</name>
</gene>
<accession>A0A2T3ZC62</accession>
<feature type="compositionally biased region" description="Polar residues" evidence="7">
    <location>
        <begin position="71"/>
        <end position="80"/>
    </location>
</feature>
<evidence type="ECO:0000313" key="9">
    <source>
        <dbReference type="EMBL" id="PTB42398.1"/>
    </source>
</evidence>
<dbReference type="InterPro" id="IPR001214">
    <property type="entry name" value="SET_dom"/>
</dbReference>
<feature type="region of interest" description="Disordered" evidence="7">
    <location>
        <begin position="140"/>
        <end position="166"/>
    </location>
</feature>
<dbReference type="SUPFAM" id="SSF81822">
    <property type="entry name" value="RuBisCo LSMT C-terminal, substrate-binding domain"/>
    <property type="match status" value="1"/>
</dbReference>
<dbReference type="EMBL" id="KZ679260">
    <property type="protein sequence ID" value="PTB42398.1"/>
    <property type="molecule type" value="Genomic_DNA"/>
</dbReference>
<dbReference type="SUPFAM" id="SSF51658">
    <property type="entry name" value="Xylose isomerase-like"/>
    <property type="match status" value="1"/>
</dbReference>
<keyword evidence="3" id="KW-0227">DNA damage</keyword>
<dbReference type="FunFam" id="3.90.1410.10:FF:000007">
    <property type="entry name" value="Ribosomal lysine N-methyltransferase 4"/>
    <property type="match status" value="1"/>
</dbReference>
<dbReference type="STRING" id="1042311.A0A2T3ZC62"/>
<evidence type="ECO:0000256" key="1">
    <source>
        <dbReference type="ARBA" id="ARBA00022722"/>
    </source>
</evidence>
<keyword evidence="10" id="KW-1185">Reference proteome</keyword>
<evidence type="ECO:0000256" key="2">
    <source>
        <dbReference type="ARBA" id="ARBA00022759"/>
    </source>
</evidence>
<dbReference type="Gene3D" id="3.90.1420.10">
    <property type="entry name" value="Rubisco LSMT, substrate-binding domain"/>
    <property type="match status" value="1"/>
</dbReference>
<organism evidence="9 10">
    <name type="scientific">Trichoderma asperellum (strain ATCC 204424 / CBS 433.97 / NBRC 101777)</name>
    <dbReference type="NCBI Taxonomy" id="1042311"/>
    <lineage>
        <taxon>Eukaryota</taxon>
        <taxon>Fungi</taxon>
        <taxon>Dikarya</taxon>
        <taxon>Ascomycota</taxon>
        <taxon>Pezizomycotina</taxon>
        <taxon>Sordariomycetes</taxon>
        <taxon>Hypocreomycetidae</taxon>
        <taxon>Hypocreales</taxon>
        <taxon>Hypocreaceae</taxon>
        <taxon>Trichoderma</taxon>
    </lineage>
</organism>
<dbReference type="GO" id="GO:0016787">
    <property type="term" value="F:hydrolase activity"/>
    <property type="evidence" value="ECO:0007669"/>
    <property type="project" value="UniProtKB-KW"/>
</dbReference>
<reference evidence="9 10" key="1">
    <citation type="submission" date="2016-07" db="EMBL/GenBank/DDBJ databases">
        <title>Multiple horizontal gene transfer events from other fungi enriched the ability of initially mycotrophic Trichoderma (Ascomycota) to feed on dead plant biomass.</title>
        <authorList>
            <consortium name="DOE Joint Genome Institute"/>
            <person name="Aerts A."/>
            <person name="Atanasova L."/>
            <person name="Chenthamara K."/>
            <person name="Zhang J."/>
            <person name="Grujic M."/>
            <person name="Henrissat B."/>
            <person name="Kuo A."/>
            <person name="Salamov A."/>
            <person name="Lipzen A."/>
            <person name="Labutti K."/>
            <person name="Barry K."/>
            <person name="Miao Y."/>
            <person name="Rahimi M.J."/>
            <person name="Shen Q."/>
            <person name="Grigoriev I.V."/>
            <person name="Kubicek C.P."/>
            <person name="Druzhinina I.S."/>
        </authorList>
    </citation>
    <scope>NUCLEOTIDE SEQUENCE [LARGE SCALE GENOMIC DNA]</scope>
    <source>
        <strain evidence="9 10">CBS 433.97</strain>
    </source>
</reference>
<keyword evidence="2" id="KW-0255">Endonuclease</keyword>
<dbReference type="InterPro" id="IPR036464">
    <property type="entry name" value="Rubisco_LSMT_subst-bd_sf"/>
</dbReference>
<proteinExistence type="predicted"/>
<dbReference type="InterPro" id="IPR044430">
    <property type="entry name" value="SETD6_SET"/>
</dbReference>
<dbReference type="InterPro" id="IPR036237">
    <property type="entry name" value="Xyl_isomerase-like_sf"/>
</dbReference>
<dbReference type="SUPFAM" id="SSF82199">
    <property type="entry name" value="SET domain"/>
    <property type="match status" value="1"/>
</dbReference>
<dbReference type="Gene3D" id="3.90.1410.10">
    <property type="entry name" value="set domain protein methyltransferase, domain 1"/>
    <property type="match status" value="1"/>
</dbReference>
<dbReference type="PROSITE" id="PS50280">
    <property type="entry name" value="SET"/>
    <property type="match status" value="1"/>
</dbReference>
<sequence length="955" mass="109000">MKELGEMGLKLQSAVKRQRLAVETSDLSKCDPERVREEATRTRPALKRRAKENLEEATEQKVVEKPKIVEQTETADTSEANADADTTERSARRPPPVNSGFLPLPWKGRLGYACLNTYLRAANPPVFSSRTCRISSIIDHRYPLQDPTQPEHPTKNRPDKTKPPDVQRGLKFVQDLGLANARDIVKMLRWNDKYGIKFMRLSSEMFPFASHEEHGYKLAPFAADVLADAGKVAAELGHRLTTHPGQYTQIASPRKEVVAAAFRDLEYHDEMLSLLKLPEQMDRDAVMILHMGGTYGDKAATLDRFRENYSRLTEGVKRRLVLENDDVSWSVHDLLPICEELNIPLVLDYHHHNIIFDPSVREGTLDIMDLYDRIEKTWTRKNITQKMHYSEPTADAITPRERRKHSARVKVLPPCKPDMDLMIEAKDKEQAVFELMRTFKLPGWDLFNDIVPYERDDEPRKDAAREAKRTIKRSKKNDIDRDNSIMSTNDFQSHTTAFLDWFKSLPGSTFSDHIDIRDLRDRNAGRGIVALQDIPADTVLFTVPRSEIINIETSELRAKLPDVFLSQDTAMEVDDKPQQDPWSTLIIVMMHEYFKGDHSKWKPYLDVLPATFETPMFWSDAELDELQASATRSKIGKAHAEEMFHAKILPVIRGNPDVFPTSQAKSDEELIQLAHRMGSTIMSYAFDFQNEDEEEEDDSEEWVEDREAKSTMGMVPMADILNADAEYNAHVNYGDDALTVATLRPIKAGEEILNYYGPHPNSELLRRYGYVTPKHSRYDVVELPWEMIENALAANLSLSTEQLESARELLDLDDIEETFVLERESDEPNPDGTFANPAKFSEIPEDLREQLKSMLKAIRKVDPSCIVDKRKRDEIQNTVLIRALDTLMSQYPTTIIEDELILAGSDLSERRKAAVTVRLGEKRLLQEARVYLSGIASDATSDDAPAPNKKARRSD</sequence>
<name>A0A2T3ZC62_TRIA4</name>
<dbReference type="GO" id="GO:0005634">
    <property type="term" value="C:nucleus"/>
    <property type="evidence" value="ECO:0007669"/>
    <property type="project" value="TreeGrafter"/>
</dbReference>
<dbReference type="Pfam" id="PF00856">
    <property type="entry name" value="SET"/>
    <property type="match status" value="1"/>
</dbReference>
<dbReference type="PANTHER" id="PTHR31290">
    <property type="entry name" value="UV-DAMAGE ENDONUCLEASE"/>
    <property type="match status" value="1"/>
</dbReference>
<dbReference type="Pfam" id="PF03851">
    <property type="entry name" value="UvdE"/>
    <property type="match status" value="1"/>
</dbReference>
<feature type="compositionally biased region" description="Basic and acidic residues" evidence="7">
    <location>
        <begin position="51"/>
        <end position="70"/>
    </location>
</feature>
<dbReference type="InterPro" id="IPR004601">
    <property type="entry name" value="UvdE"/>
</dbReference>